<reference evidence="1" key="1">
    <citation type="submission" date="2021-01" db="EMBL/GenBank/DDBJ databases">
        <title>Phytophthora aleatoria, a newly-described species from Pinus radiata is distinct from Phytophthora cactorum isolates based on comparative genomics.</title>
        <authorList>
            <person name="Mcdougal R."/>
            <person name="Panda P."/>
            <person name="Williams N."/>
            <person name="Studholme D.J."/>
        </authorList>
    </citation>
    <scope>NUCLEOTIDE SEQUENCE</scope>
    <source>
        <strain evidence="1">NZFS 4037</strain>
    </source>
</reference>
<evidence type="ECO:0000313" key="1">
    <source>
        <dbReference type="EMBL" id="KAG6946572.1"/>
    </source>
</evidence>
<dbReference type="EMBL" id="JAENGY010001856">
    <property type="protein sequence ID" value="KAG6946572.1"/>
    <property type="molecule type" value="Genomic_DNA"/>
</dbReference>
<dbReference type="Proteomes" id="UP000709295">
    <property type="component" value="Unassembled WGS sequence"/>
</dbReference>
<comment type="caution">
    <text evidence="1">The sequence shown here is derived from an EMBL/GenBank/DDBJ whole genome shotgun (WGS) entry which is preliminary data.</text>
</comment>
<name>A0A8J5I4S8_9STRA</name>
<dbReference type="AlphaFoldDB" id="A0A8J5I4S8"/>
<proteinExistence type="predicted"/>
<evidence type="ECO:0000313" key="2">
    <source>
        <dbReference type="Proteomes" id="UP000709295"/>
    </source>
</evidence>
<organism evidence="1 2">
    <name type="scientific">Phytophthora aleatoria</name>
    <dbReference type="NCBI Taxonomy" id="2496075"/>
    <lineage>
        <taxon>Eukaryota</taxon>
        <taxon>Sar</taxon>
        <taxon>Stramenopiles</taxon>
        <taxon>Oomycota</taxon>
        <taxon>Peronosporomycetes</taxon>
        <taxon>Peronosporales</taxon>
        <taxon>Peronosporaceae</taxon>
        <taxon>Phytophthora</taxon>
    </lineage>
</organism>
<gene>
    <name evidence="1" type="ORF">JG688_00015977</name>
</gene>
<sequence length="315" mass="34857">MHEADESAMTGIVHDNSLLNSQDEAVDLAALTRALDAGQVDVAVHWLQLLLLSRTGDQPIQHGKTLKSSRVRRLKTLQNAVAQMLDDYEKHTEEEGLTLHPGLAPSSTAYNVVRALLLRDLSLDLAALESTCDALMVKHEALRTCFDVDTNAGGQPRQIVHPLAHFRAHEVARLAVREGHKLLPLILLDGLPFEIPGSKHVTKEEKAATRLRIEQYAREAFGDALLRPFGENYRKFCAMEEEYQPYAAAEMDAYLESVAISVDNPAILLERNEDNLLRVVAAANAASGIVVPAWFSEPIRRITVTSFLNDIMGQL</sequence>
<keyword evidence="2" id="KW-1185">Reference proteome</keyword>
<protein>
    <submittedName>
        <fullName evidence="1">Uncharacterized protein</fullName>
    </submittedName>
</protein>
<accession>A0A8J5I4S8</accession>